<accession>A0A9P3PH68</accession>
<dbReference type="EMBL" id="BRPK01000002">
    <property type="protein sequence ID" value="GLB35384.1"/>
    <property type="molecule type" value="Genomic_DNA"/>
</dbReference>
<gene>
    <name evidence="2" type="ORF">LshimejAT787_0209490</name>
</gene>
<dbReference type="Proteomes" id="UP001063166">
    <property type="component" value="Unassembled WGS sequence"/>
</dbReference>
<dbReference type="AlphaFoldDB" id="A0A9P3PH68"/>
<sequence>MATKAHQTAIIVPNQARSIKQWRSSETGSIKKCSNCQQRASSQAPLPDVPVNETCAATKQPRRERWWQIIEMQLWILVLNGLHQRIELETVIQEPAQRLFVLARGFPQDCPNVSKSHLLLLSHLPNTLGVFLRRLKVAIQRFGRIPGLEIFSSLIALHPWLPSPLRDRVSETHNNVLDVRRHPLPPLKLSEFKNPHLIYRCIDKYQSPRGQQSEPFHSLRKPTYDTSD</sequence>
<reference evidence="2" key="1">
    <citation type="submission" date="2022-07" db="EMBL/GenBank/DDBJ databases">
        <title>The genome of Lyophyllum shimeji provides insight into the initial evolution of ectomycorrhizal fungal genome.</title>
        <authorList>
            <person name="Kobayashi Y."/>
            <person name="Shibata T."/>
            <person name="Hirakawa H."/>
            <person name="Shigenobu S."/>
            <person name="Nishiyama T."/>
            <person name="Yamada A."/>
            <person name="Hasebe M."/>
            <person name="Kawaguchi M."/>
        </authorList>
    </citation>
    <scope>NUCLEOTIDE SEQUENCE</scope>
    <source>
        <strain evidence="2">AT787</strain>
    </source>
</reference>
<organism evidence="2 3">
    <name type="scientific">Lyophyllum shimeji</name>
    <name type="common">Hon-shimeji</name>
    <name type="synonym">Tricholoma shimeji</name>
    <dbReference type="NCBI Taxonomy" id="47721"/>
    <lineage>
        <taxon>Eukaryota</taxon>
        <taxon>Fungi</taxon>
        <taxon>Dikarya</taxon>
        <taxon>Basidiomycota</taxon>
        <taxon>Agaricomycotina</taxon>
        <taxon>Agaricomycetes</taxon>
        <taxon>Agaricomycetidae</taxon>
        <taxon>Agaricales</taxon>
        <taxon>Tricholomatineae</taxon>
        <taxon>Lyophyllaceae</taxon>
        <taxon>Lyophyllum</taxon>
    </lineage>
</organism>
<keyword evidence="3" id="KW-1185">Reference proteome</keyword>
<protein>
    <submittedName>
        <fullName evidence="2">Uncharacterized protein</fullName>
    </submittedName>
</protein>
<comment type="caution">
    <text evidence="2">The sequence shown here is derived from an EMBL/GenBank/DDBJ whole genome shotgun (WGS) entry which is preliminary data.</text>
</comment>
<proteinExistence type="predicted"/>
<evidence type="ECO:0000313" key="3">
    <source>
        <dbReference type="Proteomes" id="UP001063166"/>
    </source>
</evidence>
<evidence type="ECO:0000256" key="1">
    <source>
        <dbReference type="SAM" id="MobiDB-lite"/>
    </source>
</evidence>
<feature type="region of interest" description="Disordered" evidence="1">
    <location>
        <begin position="208"/>
        <end position="228"/>
    </location>
</feature>
<name>A0A9P3PH68_LYOSH</name>
<evidence type="ECO:0000313" key="2">
    <source>
        <dbReference type="EMBL" id="GLB35384.1"/>
    </source>
</evidence>